<reference evidence="1" key="1">
    <citation type="submission" date="2014-11" db="EMBL/GenBank/DDBJ databases">
        <authorList>
            <person name="Amaro Gonzalez C."/>
        </authorList>
    </citation>
    <scope>NUCLEOTIDE SEQUENCE</scope>
</reference>
<dbReference type="EMBL" id="GBXM01077476">
    <property type="protein sequence ID" value="JAH31101.1"/>
    <property type="molecule type" value="Transcribed_RNA"/>
</dbReference>
<organism evidence="1">
    <name type="scientific">Anguilla anguilla</name>
    <name type="common">European freshwater eel</name>
    <name type="synonym">Muraena anguilla</name>
    <dbReference type="NCBI Taxonomy" id="7936"/>
    <lineage>
        <taxon>Eukaryota</taxon>
        <taxon>Metazoa</taxon>
        <taxon>Chordata</taxon>
        <taxon>Craniata</taxon>
        <taxon>Vertebrata</taxon>
        <taxon>Euteleostomi</taxon>
        <taxon>Actinopterygii</taxon>
        <taxon>Neopterygii</taxon>
        <taxon>Teleostei</taxon>
        <taxon>Anguilliformes</taxon>
        <taxon>Anguillidae</taxon>
        <taxon>Anguilla</taxon>
    </lineage>
</organism>
<protein>
    <submittedName>
        <fullName evidence="1">Uncharacterized protein</fullName>
    </submittedName>
</protein>
<dbReference type="AlphaFoldDB" id="A0A0E9RPK0"/>
<evidence type="ECO:0000313" key="1">
    <source>
        <dbReference type="EMBL" id="JAH31101.1"/>
    </source>
</evidence>
<name>A0A0E9RPK0_ANGAN</name>
<sequence length="52" mass="6100">MWIDMMYNLEKGPLEEDKLLKICCKSCKTLLVSFKTFQYILNGLNVNNSLQQ</sequence>
<accession>A0A0E9RPK0</accession>
<reference evidence="1" key="2">
    <citation type="journal article" date="2015" name="Fish Shellfish Immunol.">
        <title>Early steps in the European eel (Anguilla anguilla)-Vibrio vulnificus interaction in the gills: Role of the RtxA13 toxin.</title>
        <authorList>
            <person name="Callol A."/>
            <person name="Pajuelo D."/>
            <person name="Ebbesson L."/>
            <person name="Teles M."/>
            <person name="MacKenzie S."/>
            <person name="Amaro C."/>
        </authorList>
    </citation>
    <scope>NUCLEOTIDE SEQUENCE</scope>
</reference>
<proteinExistence type="predicted"/>